<keyword evidence="4" id="KW-0804">Transcription</keyword>
<dbReference type="PROSITE" id="PS50931">
    <property type="entry name" value="HTH_LYSR"/>
    <property type="match status" value="1"/>
</dbReference>
<dbReference type="PRINTS" id="PR00039">
    <property type="entry name" value="HTHLYSR"/>
</dbReference>
<evidence type="ECO:0000313" key="6">
    <source>
        <dbReference type="EMBL" id="MEF2112247.1"/>
    </source>
</evidence>
<dbReference type="Gene3D" id="1.10.10.10">
    <property type="entry name" value="Winged helix-like DNA-binding domain superfamily/Winged helix DNA-binding domain"/>
    <property type="match status" value="1"/>
</dbReference>
<evidence type="ECO:0000259" key="5">
    <source>
        <dbReference type="PROSITE" id="PS50931"/>
    </source>
</evidence>
<organism evidence="6 7">
    <name type="scientific">Clostridium frigoriphilum</name>
    <dbReference type="NCBI Taxonomy" id="443253"/>
    <lineage>
        <taxon>Bacteria</taxon>
        <taxon>Bacillati</taxon>
        <taxon>Bacillota</taxon>
        <taxon>Clostridia</taxon>
        <taxon>Eubacteriales</taxon>
        <taxon>Clostridiaceae</taxon>
        <taxon>Clostridium</taxon>
    </lineage>
</organism>
<evidence type="ECO:0000256" key="4">
    <source>
        <dbReference type="ARBA" id="ARBA00023163"/>
    </source>
</evidence>
<dbReference type="CDD" id="cd08414">
    <property type="entry name" value="PBP2_LTTR_aromatics_like"/>
    <property type="match status" value="1"/>
</dbReference>
<evidence type="ECO:0000313" key="7">
    <source>
        <dbReference type="Proteomes" id="UP001498469"/>
    </source>
</evidence>
<evidence type="ECO:0000256" key="2">
    <source>
        <dbReference type="ARBA" id="ARBA00023015"/>
    </source>
</evidence>
<feature type="domain" description="HTH lysR-type" evidence="5">
    <location>
        <begin position="8"/>
        <end position="65"/>
    </location>
</feature>
<dbReference type="EMBL" id="JAZHFS010000006">
    <property type="protein sequence ID" value="MEF2112247.1"/>
    <property type="molecule type" value="Genomic_DNA"/>
</dbReference>
<reference evidence="6 7" key="1">
    <citation type="submission" date="2023-11" db="EMBL/GenBank/DDBJ databases">
        <title>Draft genome sequence of a psychrophilic Clostridium strain from permafrost water brine.</title>
        <authorList>
            <person name="Shcherbakova V.A."/>
            <person name="Trubitsyn V.E."/>
            <person name="Zakharyuk A.G."/>
        </authorList>
    </citation>
    <scope>NUCLEOTIDE SEQUENCE [LARGE SCALE GENOMIC DNA]</scope>
    <source>
        <strain evidence="6 7">14F</strain>
    </source>
</reference>
<dbReference type="InterPro" id="IPR000847">
    <property type="entry name" value="LysR_HTH_N"/>
</dbReference>
<dbReference type="PANTHER" id="PTHR30346:SF0">
    <property type="entry name" value="HCA OPERON TRANSCRIPTIONAL ACTIVATOR HCAR"/>
    <property type="match status" value="1"/>
</dbReference>
<keyword evidence="3" id="KW-0238">DNA-binding</keyword>
<dbReference type="PANTHER" id="PTHR30346">
    <property type="entry name" value="TRANSCRIPTIONAL DUAL REGULATOR HCAR-RELATED"/>
    <property type="match status" value="1"/>
</dbReference>
<evidence type="ECO:0000256" key="1">
    <source>
        <dbReference type="ARBA" id="ARBA00009437"/>
    </source>
</evidence>
<sequence>MIISYKRITLLQIDYFFAIAKYLNFTEAAKSLYVSQPSLSKQTAILESEIGVQLFYRTKRNVRLTPAGVVLFKELSGISERIERAIEKSRKPDLGENGTITIGCLEAMDTSIFLPIIVKKFKEKYSSVNVVFERHTFKMLREKLINGTLDIIFTLSFEIDDSLGLLWENVYKQNSSIVMQAINPLANKKDLVFEDFKDENFIMISRDETPNGFDGIISLCRKHGFTPKIVKELPNVESLLLCVESGLGISLVDSNIRMHNNENFKFFKLEDDFISVVMAWQKENMNPVVPLFTNNALNEVKI</sequence>
<evidence type="ECO:0000256" key="3">
    <source>
        <dbReference type="ARBA" id="ARBA00023125"/>
    </source>
</evidence>
<dbReference type="InterPro" id="IPR036390">
    <property type="entry name" value="WH_DNA-bd_sf"/>
</dbReference>
<name>A0ABU7ULJ3_9CLOT</name>
<dbReference type="Pfam" id="PF03466">
    <property type="entry name" value="LysR_substrate"/>
    <property type="match status" value="1"/>
</dbReference>
<dbReference type="InterPro" id="IPR036388">
    <property type="entry name" value="WH-like_DNA-bd_sf"/>
</dbReference>
<dbReference type="SUPFAM" id="SSF46785">
    <property type="entry name" value="Winged helix' DNA-binding domain"/>
    <property type="match status" value="1"/>
</dbReference>
<comment type="caution">
    <text evidence="6">The sequence shown here is derived from an EMBL/GenBank/DDBJ whole genome shotgun (WGS) entry which is preliminary data.</text>
</comment>
<dbReference type="RefSeq" id="WP_331702036.1">
    <property type="nucleotide sequence ID" value="NZ_JAZHFS010000006.1"/>
</dbReference>
<dbReference type="Gene3D" id="3.40.190.10">
    <property type="entry name" value="Periplasmic binding protein-like II"/>
    <property type="match status" value="2"/>
</dbReference>
<keyword evidence="7" id="KW-1185">Reference proteome</keyword>
<dbReference type="Proteomes" id="UP001498469">
    <property type="component" value="Unassembled WGS sequence"/>
</dbReference>
<gene>
    <name evidence="6" type="ORF">SJI18_08010</name>
</gene>
<dbReference type="InterPro" id="IPR005119">
    <property type="entry name" value="LysR_subst-bd"/>
</dbReference>
<accession>A0ABU7ULJ3</accession>
<proteinExistence type="inferred from homology"/>
<comment type="similarity">
    <text evidence="1">Belongs to the LysR transcriptional regulatory family.</text>
</comment>
<dbReference type="SUPFAM" id="SSF53850">
    <property type="entry name" value="Periplasmic binding protein-like II"/>
    <property type="match status" value="1"/>
</dbReference>
<protein>
    <submittedName>
        <fullName evidence="6">LysR family transcriptional regulator</fullName>
    </submittedName>
</protein>
<dbReference type="Pfam" id="PF00126">
    <property type="entry name" value="HTH_1"/>
    <property type="match status" value="1"/>
</dbReference>
<keyword evidence="2" id="KW-0805">Transcription regulation</keyword>